<dbReference type="OrthoDB" id="6108at2759"/>
<keyword evidence="1" id="KW-0862">Zinc</keyword>
<keyword evidence="4" id="KW-0732">Signal</keyword>
<keyword evidence="1" id="KW-0479">Metal-binding</keyword>
<evidence type="ECO:0000256" key="3">
    <source>
        <dbReference type="SAM" id="MobiDB-lite"/>
    </source>
</evidence>
<keyword evidence="2" id="KW-0175">Coiled coil</keyword>
<proteinExistence type="predicted"/>
<feature type="coiled-coil region" evidence="2">
    <location>
        <begin position="804"/>
        <end position="852"/>
    </location>
</feature>
<keyword evidence="7" id="KW-1185">Reference proteome</keyword>
<dbReference type="VEuPathDB" id="CryptoDB:Vbra_18745"/>
<dbReference type="PROSITE" id="PS50089">
    <property type="entry name" value="ZF_RING_2"/>
    <property type="match status" value="1"/>
</dbReference>
<organism evidence="6 7">
    <name type="scientific">Vitrella brassicaformis (strain CCMP3155)</name>
    <dbReference type="NCBI Taxonomy" id="1169540"/>
    <lineage>
        <taxon>Eukaryota</taxon>
        <taxon>Sar</taxon>
        <taxon>Alveolata</taxon>
        <taxon>Colpodellida</taxon>
        <taxon>Vitrellaceae</taxon>
        <taxon>Vitrella</taxon>
    </lineage>
</organism>
<dbReference type="Gene3D" id="3.30.40.10">
    <property type="entry name" value="Zinc/RING finger domain, C3HC4 (zinc finger)"/>
    <property type="match status" value="1"/>
</dbReference>
<feature type="compositionally biased region" description="Low complexity" evidence="3">
    <location>
        <begin position="887"/>
        <end position="899"/>
    </location>
</feature>
<accession>A0A0G4GV55</accession>
<feature type="region of interest" description="Disordered" evidence="3">
    <location>
        <begin position="767"/>
        <end position="788"/>
    </location>
</feature>
<reference evidence="6 7" key="1">
    <citation type="submission" date="2014-11" db="EMBL/GenBank/DDBJ databases">
        <authorList>
            <person name="Zhu J."/>
            <person name="Qi W."/>
            <person name="Song R."/>
        </authorList>
    </citation>
    <scope>NUCLEOTIDE SEQUENCE [LARGE SCALE GENOMIC DNA]</scope>
</reference>
<dbReference type="InterPro" id="IPR011989">
    <property type="entry name" value="ARM-like"/>
</dbReference>
<feature type="region of interest" description="Disordered" evidence="3">
    <location>
        <begin position="524"/>
        <end position="729"/>
    </location>
</feature>
<feature type="chain" id="PRO_5005191231" description="RING-type domain-containing protein" evidence="4">
    <location>
        <begin position="20"/>
        <end position="1129"/>
    </location>
</feature>
<feature type="compositionally biased region" description="Low complexity" evidence="3">
    <location>
        <begin position="707"/>
        <end position="729"/>
    </location>
</feature>
<feature type="signal peptide" evidence="4">
    <location>
        <begin position="1"/>
        <end position="19"/>
    </location>
</feature>
<gene>
    <name evidence="6" type="ORF">Vbra_18745</name>
</gene>
<dbReference type="InParanoid" id="A0A0G4GV55"/>
<feature type="compositionally biased region" description="Low complexity" evidence="3">
    <location>
        <begin position="924"/>
        <end position="937"/>
    </location>
</feature>
<dbReference type="InterPro" id="IPR001841">
    <property type="entry name" value="Znf_RING"/>
</dbReference>
<sequence length="1129" mass="120418">MLAAVLVVTLACLPPAIRSHNGEFEEPLGDFDNRDDVDPSFADESGDFEKAVGVLDDDIGVEEAAPSPLALQLESNDTALQISVLRAIREDIADSTQPGDVAAKVAVRYGTAVLAVAADCDHHSVQVEALTLLQRIAESGTEAADALARCGALSSLNETLSRTLELPGSDMEDIVGPLTAVLGHLPWVDDVVTSAAIVPLLQLLGNTHPSVTRAAISMLGTIPMMWSSIGQTGPGECIVMLPGIADALIEHGVVEKLSLFLLSWDDVIWAKAAELLSMLVMATICAGPVSRSRGSRLTLVSIVDAGLLPNALSAVTRRREAEDSSDLIFFTCSLLLHKGDGLQRRYAIDNGCVERACESFSSPHFVPLNGTHFVPLNGKLTTDTEMSNKITLGKLLNMVLAFEEILRDSVVLGQRVANTIASTAGCQQSFEGLTGSSDENISGAAKELLARLPIHATGLHRLPTTGEMLSSPWAPWVGAGILVALGLSVLWCFVIHPSRQHRQWLQDERRADQNMALLIAQEEAKTTAKKCRPHRHQPEDNALTADGAGQRPGKNTKDTVADQPTPAASASDAATEESAAPPVTPSSSNDTIMPGGGFGISVDHHQQQREEAMADDGGQWTQTARRRKKKGRRAGSGSADAPSRQQAGQAISSVFASPSGETVSSQPLPSTAGGTSDGTRGPAVTGGMAYRQQHRPPRPAAPPLVTPPLKQHSSLSTESGGAATAAADGCSRVGELSSGTTAVTLSSPPSSPSDDSDWVRGMEAAWSEWGSGQGGGHHSHDPTERQRREAAAAADDAHSVDPARAMALEQKQQAVDRLQELRHELDGKLAAIASLEQRKAKLIHEKEVAMRNAPKSVDELHEVVRAGGVASGSFPLRPRPRRPPCSPSTTPHSPRSNSSAADRQQWKRHMWRHREREQDTATEGAAAASGSSSADAGGPCGPPEGGSSSGAGVDDGIGGLGLDEQLAQLTQRISEVEQQLGSGELDRRLRCLSHDVGKLQSRVDAIKMDSRERPSMACLSSIHTVAEATAFLARVMGRIQQLDGLMLRAHQEENRQLQRRIDDREEDELCAVCQAEQRTVVLIGKAPSTCRHRCLYVTCWHKRYAPWRGNTQCPICRSDIDYRQSGPTI</sequence>
<dbReference type="AlphaFoldDB" id="A0A0G4GV55"/>
<name>A0A0G4GV55_VITBC</name>
<dbReference type="Gene3D" id="1.25.10.10">
    <property type="entry name" value="Leucine-rich Repeat Variant"/>
    <property type="match status" value="1"/>
</dbReference>
<protein>
    <recommendedName>
        <fullName evidence="5">RING-type domain-containing protein</fullName>
    </recommendedName>
</protein>
<evidence type="ECO:0000259" key="5">
    <source>
        <dbReference type="PROSITE" id="PS50089"/>
    </source>
</evidence>
<dbReference type="GO" id="GO:0008270">
    <property type="term" value="F:zinc ion binding"/>
    <property type="evidence" value="ECO:0007669"/>
    <property type="project" value="UniProtKB-KW"/>
</dbReference>
<feature type="compositionally biased region" description="Gly residues" evidence="3">
    <location>
        <begin position="943"/>
        <end position="959"/>
    </location>
</feature>
<dbReference type="EMBL" id="CDMY01000831">
    <property type="protein sequence ID" value="CEM34779.1"/>
    <property type="molecule type" value="Genomic_DNA"/>
</dbReference>
<feature type="compositionally biased region" description="Polar residues" evidence="3">
    <location>
        <begin position="643"/>
        <end position="678"/>
    </location>
</feature>
<feature type="compositionally biased region" description="Basic and acidic residues" evidence="3">
    <location>
        <begin position="778"/>
        <end position="788"/>
    </location>
</feature>
<feature type="compositionally biased region" description="Basic and acidic residues" evidence="3">
    <location>
        <begin position="602"/>
        <end position="612"/>
    </location>
</feature>
<evidence type="ECO:0000256" key="4">
    <source>
        <dbReference type="SAM" id="SignalP"/>
    </source>
</evidence>
<feature type="region of interest" description="Disordered" evidence="3">
    <location>
        <begin position="870"/>
        <end position="959"/>
    </location>
</feature>
<feature type="region of interest" description="Disordered" evidence="3">
    <location>
        <begin position="739"/>
        <end position="758"/>
    </location>
</feature>
<evidence type="ECO:0000313" key="7">
    <source>
        <dbReference type="Proteomes" id="UP000041254"/>
    </source>
</evidence>
<dbReference type="PhylomeDB" id="A0A0G4GV55"/>
<feature type="coiled-coil region" evidence="2">
    <location>
        <begin position="959"/>
        <end position="986"/>
    </location>
</feature>
<feature type="domain" description="RING-type" evidence="5">
    <location>
        <begin position="1070"/>
        <end position="1117"/>
    </location>
</feature>
<evidence type="ECO:0000313" key="6">
    <source>
        <dbReference type="EMBL" id="CEM34779.1"/>
    </source>
</evidence>
<dbReference type="SUPFAM" id="SSF48371">
    <property type="entry name" value="ARM repeat"/>
    <property type="match status" value="1"/>
</dbReference>
<evidence type="ECO:0000256" key="2">
    <source>
        <dbReference type="SAM" id="Coils"/>
    </source>
</evidence>
<dbReference type="Proteomes" id="UP000041254">
    <property type="component" value="Unassembled WGS sequence"/>
</dbReference>
<evidence type="ECO:0000256" key="1">
    <source>
        <dbReference type="PROSITE-ProRule" id="PRU00175"/>
    </source>
</evidence>
<keyword evidence="1" id="KW-0863">Zinc-finger</keyword>
<dbReference type="InterPro" id="IPR013083">
    <property type="entry name" value="Znf_RING/FYVE/PHD"/>
</dbReference>
<dbReference type="InterPro" id="IPR016024">
    <property type="entry name" value="ARM-type_fold"/>
</dbReference>
<feature type="compositionally biased region" description="Low complexity" evidence="3">
    <location>
        <begin position="561"/>
        <end position="581"/>
    </location>
</feature>
<feature type="compositionally biased region" description="Basic residues" evidence="3">
    <location>
        <begin position="624"/>
        <end position="633"/>
    </location>
</feature>